<dbReference type="SUPFAM" id="SSF82171">
    <property type="entry name" value="DPP6 N-terminal domain-like"/>
    <property type="match status" value="1"/>
</dbReference>
<dbReference type="KEGG" id="blq:L21SP5_00781"/>
<dbReference type="InterPro" id="IPR011042">
    <property type="entry name" value="6-blade_b-propeller_TolB-like"/>
</dbReference>
<dbReference type="STRING" id="1307839.L21SP5_00781"/>
<dbReference type="AlphaFoldDB" id="A0A0S2HWX1"/>
<dbReference type="EMBL" id="CP013118">
    <property type="protein sequence ID" value="ALO14452.1"/>
    <property type="molecule type" value="Genomic_DNA"/>
</dbReference>
<dbReference type="Pfam" id="PF07676">
    <property type="entry name" value="PD40"/>
    <property type="match status" value="2"/>
</dbReference>
<dbReference type="InterPro" id="IPR011659">
    <property type="entry name" value="WD40"/>
</dbReference>
<evidence type="ECO:0000313" key="1">
    <source>
        <dbReference type="EMBL" id="ALO14452.1"/>
    </source>
</evidence>
<evidence type="ECO:0000313" key="2">
    <source>
        <dbReference type="Proteomes" id="UP000064893"/>
    </source>
</evidence>
<protein>
    <submittedName>
        <fullName evidence="1">WD40-like Beta Propeller Repeat</fullName>
    </submittedName>
</protein>
<name>A0A0S2HWX1_9BACT</name>
<dbReference type="Gene3D" id="2.120.10.30">
    <property type="entry name" value="TolB, C-terminal domain"/>
    <property type="match status" value="1"/>
</dbReference>
<sequence length="317" mass="35489">MMHLIRYITLVLLVSCNLQNGDKINIDTAPSETSLFGQGIISTPLYERDFAISPEGDEIIYTLGDYTQKHRFLVCIKKDTQGWGKREVMPFSGTYQDIEPFFSMDGKKLYFASDRPMPGDTAAGDYNIWVTTRNGNKWSEPHPLDTIINGPGNEFYPAVSKKGNLYFTATRSHGVGAEDIFVSKKIKGIYQPPVPLDSAVNSKNYEYNAWVSPDEDIIIFGSYGREDGLGGGDMYISKKRSDGTWEKARNMGSDINTKALDFCPFVDLKHGVFYFTSTRAPAFPRKITEVNTLVLKANDIQNGLGNIYHINQEKAGI</sequence>
<reference evidence="1 2" key="1">
    <citation type="submission" date="2015-11" db="EMBL/GenBank/DDBJ databases">
        <title>Description and complete genome sequence of a novel strain predominating in hypersaline microbial mats and representing a new family of the Bacteriodetes phylum.</title>
        <authorList>
            <person name="Spring S."/>
            <person name="Bunk B."/>
            <person name="Sproer C."/>
            <person name="Klenk H.-P."/>
        </authorList>
    </citation>
    <scope>NUCLEOTIDE SEQUENCE [LARGE SCALE GENOMIC DNA]</scope>
    <source>
        <strain evidence="1 2">L21-Spi-D4</strain>
    </source>
</reference>
<proteinExistence type="predicted"/>
<accession>A0A0S2HWX1</accession>
<keyword evidence="2" id="KW-1185">Reference proteome</keyword>
<organism evidence="1 2">
    <name type="scientific">Salinivirga cyanobacteriivorans</name>
    <dbReference type="NCBI Taxonomy" id="1307839"/>
    <lineage>
        <taxon>Bacteria</taxon>
        <taxon>Pseudomonadati</taxon>
        <taxon>Bacteroidota</taxon>
        <taxon>Bacteroidia</taxon>
        <taxon>Bacteroidales</taxon>
        <taxon>Salinivirgaceae</taxon>
        <taxon>Salinivirga</taxon>
    </lineage>
</organism>
<gene>
    <name evidence="1" type="ORF">L21SP5_00781</name>
</gene>
<dbReference type="Proteomes" id="UP000064893">
    <property type="component" value="Chromosome"/>
</dbReference>